<evidence type="ECO:0000259" key="3">
    <source>
        <dbReference type="PROSITE" id="PS50011"/>
    </source>
</evidence>
<evidence type="ECO:0000313" key="4">
    <source>
        <dbReference type="EMBL" id="KAG2434661.1"/>
    </source>
</evidence>
<dbReference type="EMBL" id="JAEHOC010000016">
    <property type="protein sequence ID" value="KAG2434661.1"/>
    <property type="molecule type" value="Genomic_DNA"/>
</dbReference>
<feature type="compositionally biased region" description="Low complexity" evidence="1">
    <location>
        <begin position="505"/>
        <end position="529"/>
    </location>
</feature>
<dbReference type="AlphaFoldDB" id="A0A835TAL7"/>
<dbReference type="SUPFAM" id="SSF56112">
    <property type="entry name" value="Protein kinase-like (PK-like)"/>
    <property type="match status" value="1"/>
</dbReference>
<dbReference type="Gene3D" id="3.30.200.20">
    <property type="entry name" value="Phosphorylase Kinase, domain 1"/>
    <property type="match status" value="1"/>
</dbReference>
<gene>
    <name evidence="4" type="ORF">HXX76_007554</name>
</gene>
<evidence type="ECO:0000256" key="1">
    <source>
        <dbReference type="SAM" id="MobiDB-lite"/>
    </source>
</evidence>
<accession>A0A835TAL7</accession>
<dbReference type="Proteomes" id="UP000650467">
    <property type="component" value="Unassembled WGS sequence"/>
</dbReference>
<reference evidence="4" key="1">
    <citation type="journal article" date="2020" name="bioRxiv">
        <title>Comparative genomics of Chlamydomonas.</title>
        <authorList>
            <person name="Craig R.J."/>
            <person name="Hasan A.R."/>
            <person name="Ness R.W."/>
            <person name="Keightley P.D."/>
        </authorList>
    </citation>
    <scope>NUCLEOTIDE SEQUENCE</scope>
    <source>
        <strain evidence="4">SAG 7.73</strain>
    </source>
</reference>
<dbReference type="InterPro" id="IPR011009">
    <property type="entry name" value="Kinase-like_dom_sf"/>
</dbReference>
<feature type="region of interest" description="Disordered" evidence="1">
    <location>
        <begin position="505"/>
        <end position="540"/>
    </location>
</feature>
<dbReference type="Gene3D" id="1.10.510.10">
    <property type="entry name" value="Transferase(Phosphotransferase) domain 1"/>
    <property type="match status" value="1"/>
</dbReference>
<dbReference type="GO" id="GO:0004674">
    <property type="term" value="F:protein serine/threonine kinase activity"/>
    <property type="evidence" value="ECO:0007669"/>
    <property type="project" value="TreeGrafter"/>
</dbReference>
<keyword evidence="2" id="KW-0812">Transmembrane</keyword>
<dbReference type="GO" id="GO:0005524">
    <property type="term" value="F:ATP binding"/>
    <property type="evidence" value="ECO:0007669"/>
    <property type="project" value="InterPro"/>
</dbReference>
<organism evidence="4 5">
    <name type="scientific">Chlamydomonas incerta</name>
    <dbReference type="NCBI Taxonomy" id="51695"/>
    <lineage>
        <taxon>Eukaryota</taxon>
        <taxon>Viridiplantae</taxon>
        <taxon>Chlorophyta</taxon>
        <taxon>core chlorophytes</taxon>
        <taxon>Chlorophyceae</taxon>
        <taxon>CS clade</taxon>
        <taxon>Chlamydomonadales</taxon>
        <taxon>Chlamydomonadaceae</taxon>
        <taxon>Chlamydomonas</taxon>
    </lineage>
</organism>
<feature type="compositionally biased region" description="Low complexity" evidence="1">
    <location>
        <begin position="364"/>
        <end position="376"/>
    </location>
</feature>
<dbReference type="InterPro" id="IPR051681">
    <property type="entry name" value="Ser/Thr_Kinases-Pseudokinases"/>
</dbReference>
<dbReference type="PANTHER" id="PTHR44329:SF214">
    <property type="entry name" value="PROTEIN KINASE DOMAIN-CONTAINING PROTEIN"/>
    <property type="match status" value="1"/>
</dbReference>
<dbReference type="PROSITE" id="PS00108">
    <property type="entry name" value="PROTEIN_KINASE_ST"/>
    <property type="match status" value="1"/>
</dbReference>
<evidence type="ECO:0000256" key="2">
    <source>
        <dbReference type="SAM" id="Phobius"/>
    </source>
</evidence>
<keyword evidence="2" id="KW-1133">Transmembrane helix</keyword>
<feature type="transmembrane region" description="Helical" evidence="2">
    <location>
        <begin position="29"/>
        <end position="54"/>
    </location>
</feature>
<proteinExistence type="predicted"/>
<dbReference type="PANTHER" id="PTHR44329">
    <property type="entry name" value="SERINE/THREONINE-PROTEIN KINASE TNNI3K-RELATED"/>
    <property type="match status" value="1"/>
</dbReference>
<dbReference type="Pfam" id="PF00069">
    <property type="entry name" value="Pkinase"/>
    <property type="match status" value="1"/>
</dbReference>
<feature type="compositionally biased region" description="Low complexity" evidence="1">
    <location>
        <begin position="101"/>
        <end position="110"/>
    </location>
</feature>
<evidence type="ECO:0000313" key="5">
    <source>
        <dbReference type="Proteomes" id="UP000650467"/>
    </source>
</evidence>
<feature type="region of interest" description="Disordered" evidence="1">
    <location>
        <begin position="65"/>
        <end position="147"/>
    </location>
</feature>
<dbReference type="OrthoDB" id="538027at2759"/>
<feature type="compositionally biased region" description="Gly residues" evidence="1">
    <location>
        <begin position="116"/>
        <end position="130"/>
    </location>
</feature>
<sequence length="909" mass="92667">MPVVAVGEDGGDGGSGVPAGDASGGSSEAVIGIAVGCALGGAALLALSLGFIWWRRRSSRERGAGEGAVLAGKERQGAAQQGGGLLPDATAEGDGDGAAGKGLEAAAPGEADLESSGGGCSSSTCGGGVRTDGEGESTREATGTADGTAEAPHCVVVKMAGDSSPVINGAVLGGGIDTAQLQQRPLPRPAAPAVGTLQSRHQQQQQPPAGSFIKRMLTAGGSGAGRLQPLSTAAMLCDDDLCGSQALGLSNGSAAQMMGHVAGASASASATTAITADTSAAAHQQLAFLASPVMPTTPYRPDLDLNLSLNTSVALSGELYKAAVISAAAAAAAGGASPDFGGAGPCRLACSPSPAAAEDGGLQLLQQQQQQQQQQQRRWAPPNAKPPTLVNLLLGTQGSGSEAVEVRSRTQTQQLHDGIVLLPDASGRLVAVDSARLALGCYSCGGGGGGEEPAALGSAGTANDSAAVPSGVYIDVGMAQVETAWMVTTNLDADDRGGGEQQQLLLQQAPSQPASATPVQQDLQPQPQQQDEEQPPQGPLTFISNIMQMDARGRERPMTGRGGGGGGGGGTGAAWEHSAPLWGAGGGGSLHRDIDLALLTAAYVSSNANGASDNTLHLLPVVLGRGGCGRVYEGVYRGQKVAVKMLLKGAGDGAAGDTAVLVEALQQEVEVLGRCSHPNVVRLIAACLDRHQPCLVMELCETSLEALIFRGRGGGGSAAAPPPLMPLEQVLNVALGICSALSYMHPTITHRDLKPANVLLNNAASRVPEVKLTDFGLARLRATTMPTLEPEAGTAAYLAPECFDVQNTYVTPHADLYSLGVCIWAMLTGEQPWRDYSVVAVAYKVCSKGERLPMSQLPDARCPPKLRRLVTALFSAHPRRRPAAEEVAKELMLLQQQLYMEQNPRNNGP</sequence>
<dbReference type="InterPro" id="IPR000719">
    <property type="entry name" value="Prot_kinase_dom"/>
</dbReference>
<feature type="region of interest" description="Disordered" evidence="1">
    <location>
        <begin position="364"/>
        <end position="388"/>
    </location>
</feature>
<keyword evidence="5" id="KW-1185">Reference proteome</keyword>
<keyword evidence="2" id="KW-0472">Membrane</keyword>
<comment type="caution">
    <text evidence="4">The sequence shown here is derived from an EMBL/GenBank/DDBJ whole genome shotgun (WGS) entry which is preliminary data.</text>
</comment>
<dbReference type="PROSITE" id="PS50011">
    <property type="entry name" value="PROTEIN_KINASE_DOM"/>
    <property type="match status" value="1"/>
</dbReference>
<protein>
    <recommendedName>
        <fullName evidence="3">Protein kinase domain-containing protein</fullName>
    </recommendedName>
</protein>
<feature type="domain" description="Protein kinase" evidence="3">
    <location>
        <begin position="617"/>
        <end position="893"/>
    </location>
</feature>
<dbReference type="SMART" id="SM00220">
    <property type="entry name" value="S_TKc"/>
    <property type="match status" value="1"/>
</dbReference>
<dbReference type="InterPro" id="IPR008271">
    <property type="entry name" value="Ser/Thr_kinase_AS"/>
</dbReference>
<name>A0A835TAL7_CHLIN</name>
<feature type="region of interest" description="Disordered" evidence="1">
    <location>
        <begin position="1"/>
        <end position="23"/>
    </location>
</feature>